<sequence length="41" mass="4750">MSSDRSVTSAYFLIILSILGHLLYKNKANIIKMLKFNKYLT</sequence>
<evidence type="ECO:0000313" key="2">
    <source>
        <dbReference type="EMBL" id="AEC16413.1"/>
    </source>
</evidence>
<keyword evidence="1" id="KW-0812">Transmembrane</keyword>
<dbReference type="Proteomes" id="UP000006908">
    <property type="component" value="Chromosome"/>
</dbReference>
<organism evidence="2 3">
    <name type="scientific">Gallibacterium anatis (strain UMN179)</name>
    <name type="common">Pasteurella anatis</name>
    <dbReference type="NCBI Taxonomy" id="1005058"/>
    <lineage>
        <taxon>Bacteria</taxon>
        <taxon>Pseudomonadati</taxon>
        <taxon>Pseudomonadota</taxon>
        <taxon>Gammaproteobacteria</taxon>
        <taxon>Pasteurellales</taxon>
        <taxon>Pasteurellaceae</taxon>
        <taxon>Gallibacterium</taxon>
    </lineage>
</organism>
<dbReference type="STRING" id="1005058.UMN179_00376"/>
<feature type="transmembrane region" description="Helical" evidence="1">
    <location>
        <begin position="6"/>
        <end position="24"/>
    </location>
</feature>
<gene>
    <name evidence="2" type="ordered locus">UMN179_00376</name>
</gene>
<dbReference type="KEGG" id="gan:UMN179_00376"/>
<accession>F4HBY6</accession>
<protein>
    <submittedName>
        <fullName evidence="2">Uncharacterized protein</fullName>
    </submittedName>
</protein>
<proteinExistence type="predicted"/>
<dbReference type="HOGENOM" id="CLU_3270507_0_0_6"/>
<dbReference type="EMBL" id="CP002667">
    <property type="protein sequence ID" value="AEC16413.1"/>
    <property type="molecule type" value="Genomic_DNA"/>
</dbReference>
<evidence type="ECO:0000313" key="3">
    <source>
        <dbReference type="Proteomes" id="UP000006908"/>
    </source>
</evidence>
<keyword evidence="1" id="KW-1133">Transmembrane helix</keyword>
<dbReference type="AlphaFoldDB" id="F4HBY6"/>
<keyword evidence="1" id="KW-0472">Membrane</keyword>
<reference evidence="2 3" key="1">
    <citation type="journal article" date="2011" name="J. Bacteriol.">
        <title>Complete genome sequence of Gallibacterium anatis strain UMN179, isolated from a laying hen with peritonitis.</title>
        <authorList>
            <person name="Johnson T.J."/>
            <person name="Fernandez-Alarcon C."/>
            <person name="Bojesen A.M."/>
            <person name="Nolan L.K."/>
            <person name="Trampel D.W."/>
            <person name="Seemann T."/>
        </authorList>
    </citation>
    <scope>NUCLEOTIDE SEQUENCE [LARGE SCALE GENOMIC DNA]</scope>
    <source>
        <strain evidence="2 3">UMN179</strain>
    </source>
</reference>
<name>F4HBY6_GALAU</name>
<evidence type="ECO:0000256" key="1">
    <source>
        <dbReference type="SAM" id="Phobius"/>
    </source>
</evidence>